<protein>
    <recommendedName>
        <fullName evidence="2">Type VI secretion system component TssM1 N-terminal domain-containing protein</fullName>
    </recommendedName>
</protein>
<evidence type="ECO:0000313" key="4">
    <source>
        <dbReference type="Proteomes" id="UP000016368"/>
    </source>
</evidence>
<keyword evidence="4" id="KW-1185">Reference proteome</keyword>
<dbReference type="InterPro" id="IPR053156">
    <property type="entry name" value="T6SS_TssM-like"/>
</dbReference>
<feature type="transmembrane region" description="Helical" evidence="1">
    <location>
        <begin position="12"/>
        <end position="31"/>
    </location>
</feature>
<dbReference type="PANTHER" id="PTHR36153:SF1">
    <property type="entry name" value="TYPE VI SECRETION SYSTEM COMPONENT TSSM1"/>
    <property type="match status" value="1"/>
</dbReference>
<accession>F3KSJ6</accession>
<proteinExistence type="predicted"/>
<sequence>MMLQSYVTTHSATLWIVAALVLAVLAVWLVLRWRRPKVGKDATAAQADIPKPWAGKLRGGMDILVQALRYLSTRREWRYASPWIMLLGERRSGKSSIAASLTDGRREALILRERQLTVDGADWHFCSGGVLIDPDGALSWSEQGSKEEWRWQQLLRAIDERRPERGLDGTILTVSARTLMKGHGDSLRDLAEQCHRQLWQVQKSFEFVVPVYLVITQMDAVEGYAEFWRNLPTRLRDGLWGWSNPSLIDHEPAADIARAVCGEVVGGLRQLQIALAASGAEIDSPDRFFLFPQCFSEIEPGLKSFLESLLKPSVHHANFYFRGVYFCGSEACDGETLKGVCKEVDFAQPLLRDKVFAEPGLARPLQKSIWSRNRILRKFQYGLIASAMALCVALFYDVNSLVREVNEFKSSVAQIHAKSGNLTRVDHCLSYASVSKLLEQMGELNSDTRYVSIPISWFDHRLSEDVGEWLAQKMFEQYVMPSLQCRLEQEAEALINAHIFDPDDTLNTSETVDGMVQQYDHYAQRVARLESNVAAFAKVAKGGSSTPLPEKARLFDQLLLGLYQIKPERHAPAITASYLKSMSALHYSGEPSIRKDYRGKIGQKLQEGGEFLYQEMVSRVGLGQRLIGQLLSEEPELDIPGSLTLLKDWVGWVEGTWVSSSDDKNPCARVRDTVLDRLEGLQAEHGYAGDFAEIRHSFDPQNCRTMALNQLTATAVSPYGPLVAKGEGGYQINPILAHDERSLRGIENLPYMKVRPRGAFSCQPALSGWLDSQLKEVDMYLGDYKKFRAAIQIDAATTPLTDLLVRAQLRAVLAERLNEAQRTTLAPQLDAGLDARFSDQSQSFDKQREQLGRLLALVPELGGAAFSSAITECVHNYANDMLRRIDQLAESGKLYEPKPSDASDFNPRDPMFQLGDLNQLTNYLMHQRDRVGVLVGYATPFVQFIEDHPPLALSGGASVGSGSSNASVRRWRSTAAELYRYQSGKDLTGSLGGLETFFQNTLADLNYVDCPRVLSKLSSNAASSDFFSQWRREIQDTSILRCKNQSEADALLAYMDIARRFNNELSGRYPFADLRAPDAPLSVVQAFFQDYAKKREALKQQISGLRDNRWRPVSLFLEQLDAVAALMESTGLASDEARPLRMKVNFRARRKQEVGAEEIIEWGLRAGDKKINDREVNPVLDFGWGEPVELSLAWATQSVWKPVRRPGDVATMSVSGSTAKFNEVGDWALLRWMERHQPSVAGEPRSGKRASVLEFAVPLRDDKGRMGEARLYLELGFNATDPKGQTAQSIALPVNWPVLAPRQ</sequence>
<evidence type="ECO:0000313" key="3">
    <source>
        <dbReference type="EMBL" id="EGI77273.1"/>
    </source>
</evidence>
<dbReference type="EMBL" id="AEGR01000051">
    <property type="protein sequence ID" value="EGI77273.1"/>
    <property type="molecule type" value="Genomic_DNA"/>
</dbReference>
<dbReference type="eggNOG" id="COG3523">
    <property type="taxonomic scope" value="Bacteria"/>
</dbReference>
<dbReference type="InterPro" id="IPR025743">
    <property type="entry name" value="TssM1_N"/>
</dbReference>
<comment type="caution">
    <text evidence="3">The sequence shown here is derived from an EMBL/GenBank/DDBJ whole genome shotgun (WGS) entry which is preliminary data.</text>
</comment>
<keyword evidence="1" id="KW-1133">Transmembrane helix</keyword>
<keyword evidence="1" id="KW-0472">Membrane</keyword>
<organism evidence="3 4">
    <name type="scientific">Hylemonella gracilis ATCC 19624</name>
    <dbReference type="NCBI Taxonomy" id="887062"/>
    <lineage>
        <taxon>Bacteria</taxon>
        <taxon>Pseudomonadati</taxon>
        <taxon>Pseudomonadota</taxon>
        <taxon>Betaproteobacteria</taxon>
        <taxon>Burkholderiales</taxon>
        <taxon>Comamonadaceae</taxon>
        <taxon>Hylemonella</taxon>
    </lineage>
</organism>
<feature type="domain" description="Type VI secretion system component TssM1 N-terminal" evidence="2">
    <location>
        <begin position="147"/>
        <end position="375"/>
    </location>
</feature>
<dbReference type="eggNOG" id="COG3515">
    <property type="taxonomic scope" value="Bacteria"/>
</dbReference>
<dbReference type="InterPro" id="IPR027417">
    <property type="entry name" value="P-loop_NTPase"/>
</dbReference>
<gene>
    <name evidence="3" type="ORF">HGR_07126</name>
</gene>
<dbReference type="SUPFAM" id="SSF52540">
    <property type="entry name" value="P-loop containing nucleoside triphosphate hydrolases"/>
    <property type="match status" value="1"/>
</dbReference>
<dbReference type="STRING" id="887062.HGR_07126"/>
<keyword evidence="1" id="KW-0812">Transmembrane</keyword>
<dbReference type="PANTHER" id="PTHR36153">
    <property type="entry name" value="INNER MEMBRANE PROTEIN-RELATED"/>
    <property type="match status" value="1"/>
</dbReference>
<dbReference type="Proteomes" id="UP000016368">
    <property type="component" value="Unassembled WGS sequence"/>
</dbReference>
<dbReference type="OrthoDB" id="9758229at2"/>
<name>F3KSJ6_9BURK</name>
<dbReference type="Pfam" id="PF14331">
    <property type="entry name" value="IcmF-related_N"/>
    <property type="match status" value="1"/>
</dbReference>
<evidence type="ECO:0000259" key="2">
    <source>
        <dbReference type="Pfam" id="PF14331"/>
    </source>
</evidence>
<reference evidence="3 4" key="1">
    <citation type="journal article" date="2011" name="EMBO J.">
        <title>Structural diversity of bacterial flagellar motors.</title>
        <authorList>
            <person name="Chen S."/>
            <person name="Beeby M."/>
            <person name="Murphy G.E."/>
            <person name="Leadbetter J.R."/>
            <person name="Hendrixson D.R."/>
            <person name="Briegel A."/>
            <person name="Li Z."/>
            <person name="Shi J."/>
            <person name="Tocheva E.I."/>
            <person name="Muller A."/>
            <person name="Dobro M.J."/>
            <person name="Jensen G.J."/>
        </authorList>
    </citation>
    <scope>NUCLEOTIDE SEQUENCE [LARGE SCALE GENOMIC DNA]</scope>
    <source>
        <strain evidence="3 4">ATCC 19624</strain>
    </source>
</reference>
<evidence type="ECO:0000256" key="1">
    <source>
        <dbReference type="SAM" id="Phobius"/>
    </source>
</evidence>